<dbReference type="InterPro" id="IPR013320">
    <property type="entry name" value="ConA-like_dom_sf"/>
</dbReference>
<dbReference type="Gene3D" id="2.60.120.920">
    <property type="match status" value="1"/>
</dbReference>
<dbReference type="EMBL" id="KX264274">
    <property type="protein sequence ID" value="ANM86551.1"/>
    <property type="molecule type" value="Genomic_DNA"/>
</dbReference>
<feature type="domain" description="B30.2/SPRY" evidence="2">
    <location>
        <begin position="1"/>
        <end position="194"/>
    </location>
</feature>
<evidence type="ECO:0000313" key="3">
    <source>
        <dbReference type="EMBL" id="ANM86551.1"/>
    </source>
</evidence>
<evidence type="ECO:0000259" key="2">
    <source>
        <dbReference type="PROSITE" id="PS50188"/>
    </source>
</evidence>
<evidence type="ECO:0000313" key="4">
    <source>
        <dbReference type="EMBL" id="AUW31262.1"/>
    </source>
</evidence>
<dbReference type="SUPFAM" id="SSF49899">
    <property type="entry name" value="Concanavalin A-like lectins/glucanases"/>
    <property type="match status" value="1"/>
</dbReference>
<dbReference type="AlphaFoldDB" id="A0A1Z1C4R8"/>
<dbReference type="InterPro" id="IPR001870">
    <property type="entry name" value="B30.2/SPRY"/>
</dbReference>
<reference evidence="4" key="2">
    <citation type="submission" date="2017-12" db="EMBL/GenBank/DDBJ databases">
        <title>Genome Sequencing Reveals a Rich Biosynthetic Potential.</title>
        <authorList>
            <person name="Bertrand R.L."/>
            <person name="Abdel-Hameed M.E."/>
            <person name="Sorensen J.L."/>
        </authorList>
    </citation>
    <scope>NUCLEOTIDE SEQUENCE</scope>
</reference>
<keyword evidence="1" id="KW-0472">Membrane</keyword>
<organism evidence="3">
    <name type="scientific">Cladonia uncialis subsp. uncialis</name>
    <dbReference type="NCBI Taxonomy" id="180999"/>
    <lineage>
        <taxon>Eukaryota</taxon>
        <taxon>Fungi</taxon>
        <taxon>Dikarya</taxon>
        <taxon>Ascomycota</taxon>
        <taxon>Pezizomycotina</taxon>
        <taxon>Lecanoromycetes</taxon>
        <taxon>OSLEUM clade</taxon>
        <taxon>Lecanoromycetidae</taxon>
        <taxon>Lecanorales</taxon>
        <taxon>Lecanorineae</taxon>
        <taxon>Cladoniaceae</taxon>
        <taxon>Cladonia</taxon>
    </lineage>
</organism>
<keyword evidence="1" id="KW-0812">Transmembrane</keyword>
<dbReference type="EMBL" id="MG777503">
    <property type="protein sequence ID" value="AUW31262.1"/>
    <property type="molecule type" value="Genomic_DNA"/>
</dbReference>
<evidence type="ECO:0000256" key="1">
    <source>
        <dbReference type="SAM" id="Phobius"/>
    </source>
</evidence>
<reference evidence="3" key="1">
    <citation type="submission" date="2016-05" db="EMBL/GenBank/DDBJ databases">
        <title>Lichen genome sequencing reveals its rich biosynthetic potential.</title>
        <authorList>
            <person name="Bertrand R.L."/>
            <person name="Abdel-Hameed M."/>
            <person name="Sorensen J.L."/>
        </authorList>
    </citation>
    <scope>NUCLEOTIDE SEQUENCE</scope>
</reference>
<protein>
    <submittedName>
        <fullName evidence="3">SPRY domain-containing protein</fullName>
    </submittedName>
</protein>
<accession>A0A1Z1C4R8</accession>
<proteinExistence type="predicted"/>
<dbReference type="PROSITE" id="PS50188">
    <property type="entry name" value="B302_SPRY"/>
    <property type="match status" value="1"/>
</dbReference>
<dbReference type="InterPro" id="IPR043136">
    <property type="entry name" value="B30.2/SPRY_sf"/>
</dbReference>
<feature type="transmembrane region" description="Helical" evidence="1">
    <location>
        <begin position="124"/>
        <end position="143"/>
    </location>
</feature>
<sequence>MKKPVQWSQRNKDQHIVIGPFAYPSATVKFMNVGPFEVVNQKAAVVHCNKPFDGAFCYFEIGVVYYVDADYKEHVTIGMGLSSSTQLFTLPGMSPDSWGYHSDDGNAFECVGSNVYKKSRHPTLSNMVVGGLLATLLVVAGILSKITSGLPTMDIIAVCAAAKDIKSQPLFPTVAFGRGGLEAMISTNFGDSPFTFDLDEHWNRGHPFEYAVGYRKKRNRR</sequence>
<keyword evidence="1" id="KW-1133">Transmembrane helix</keyword>
<name>A0A1Z1C4R8_CLAUC</name>